<accession>A0ABD5NXH0</accession>
<proteinExistence type="predicted"/>
<evidence type="ECO:0000259" key="1">
    <source>
        <dbReference type="Pfam" id="PF24038"/>
    </source>
</evidence>
<dbReference type="Pfam" id="PF24038">
    <property type="entry name" value="DUF7347"/>
    <property type="match status" value="1"/>
</dbReference>
<dbReference type="Pfam" id="PF24042">
    <property type="entry name" value="DUF7351"/>
    <property type="match status" value="1"/>
</dbReference>
<evidence type="ECO:0000313" key="4">
    <source>
        <dbReference type="Proteomes" id="UP001595821"/>
    </source>
</evidence>
<dbReference type="CDD" id="cd00090">
    <property type="entry name" value="HTH_ARSR"/>
    <property type="match status" value="1"/>
</dbReference>
<evidence type="ECO:0000259" key="2">
    <source>
        <dbReference type="Pfam" id="PF24042"/>
    </source>
</evidence>
<dbReference type="EMBL" id="JBHSDJ010000016">
    <property type="protein sequence ID" value="MFC4246827.1"/>
    <property type="molecule type" value="Genomic_DNA"/>
</dbReference>
<gene>
    <name evidence="3" type="ORF">ACFOZ7_07410</name>
</gene>
<dbReference type="RefSeq" id="WP_246966418.1">
    <property type="nucleotide sequence ID" value="NZ_CP095397.1"/>
</dbReference>
<dbReference type="InterPro" id="IPR011991">
    <property type="entry name" value="ArsR-like_HTH"/>
</dbReference>
<organism evidence="3 4">
    <name type="scientific">Natribaculum luteum</name>
    <dbReference type="NCBI Taxonomy" id="1586232"/>
    <lineage>
        <taxon>Archaea</taxon>
        <taxon>Methanobacteriati</taxon>
        <taxon>Methanobacteriota</taxon>
        <taxon>Stenosarchaea group</taxon>
        <taxon>Halobacteria</taxon>
        <taxon>Halobacteriales</taxon>
        <taxon>Natrialbaceae</taxon>
        <taxon>Natribaculum</taxon>
    </lineage>
</organism>
<evidence type="ECO:0000313" key="3">
    <source>
        <dbReference type="EMBL" id="MFC4246827.1"/>
    </source>
</evidence>
<sequence>MPTPAHEVDESTPVDPFEIVSNETRLEIVRALSEHLRSNGWESELSYSTLRERVGIRDKGNFNYHLGELRGTFVERGADGYRVTFAGFEIAKAIEVGAWATHEQRGPVEVGTAPLADGDDPLTAVYDDSRVQVSDDEGRLLFQHALRPSGVADREMEAIVDTMATVWLADVELMIDGVCAYCHGPTDRSVERTKKLPWAHSLVVACPECGPVARVPVGLAIVDHPAVVSFHWDHGIDLRDRRFWELEFLDDDAVAVLENDPVRLRIDVSLEGDRLAVTIDENARVVAIERDDA</sequence>
<dbReference type="InterPro" id="IPR055771">
    <property type="entry name" value="DUF7347"/>
</dbReference>
<reference evidence="3 4" key="1">
    <citation type="journal article" date="2014" name="Int. J. Syst. Evol. Microbiol.">
        <title>Complete genome sequence of Corynebacterium casei LMG S-19264T (=DSM 44701T), isolated from a smear-ripened cheese.</title>
        <authorList>
            <consortium name="US DOE Joint Genome Institute (JGI-PGF)"/>
            <person name="Walter F."/>
            <person name="Albersmeier A."/>
            <person name="Kalinowski J."/>
            <person name="Ruckert C."/>
        </authorList>
    </citation>
    <scope>NUCLEOTIDE SEQUENCE [LARGE SCALE GENOMIC DNA]</scope>
    <source>
        <strain evidence="3 4">IBRC-M 10912</strain>
    </source>
</reference>
<feature type="domain" description="DUF7347" evidence="1">
    <location>
        <begin position="13"/>
        <end position="94"/>
    </location>
</feature>
<comment type="caution">
    <text evidence="3">The sequence shown here is derived from an EMBL/GenBank/DDBJ whole genome shotgun (WGS) entry which is preliminary data.</text>
</comment>
<feature type="domain" description="DUF7351" evidence="2">
    <location>
        <begin position="119"/>
        <end position="285"/>
    </location>
</feature>
<dbReference type="AlphaFoldDB" id="A0ABD5NXH0"/>
<name>A0ABD5NXH0_9EURY</name>
<protein>
    <submittedName>
        <fullName evidence="3">Winged helix-turn-helix domain-containing protein</fullName>
    </submittedName>
</protein>
<dbReference type="InterPro" id="IPR055775">
    <property type="entry name" value="DUF7351"/>
</dbReference>
<dbReference type="Proteomes" id="UP001595821">
    <property type="component" value="Unassembled WGS sequence"/>
</dbReference>
<dbReference type="GeneID" id="71854335"/>